<dbReference type="GO" id="GO:0016020">
    <property type="term" value="C:membrane"/>
    <property type="evidence" value="ECO:0000318"/>
    <property type="project" value="GO_Central"/>
</dbReference>
<sequence length="409" mass="46328">MKLISEISFFKFINNKSNNGEFESATQEYSETIIEEQNILKNQEEGEEIVENENEPEIEKELTETIIINESIENIKLFGNNNNNSNNNNKKNNNNNKKSRKKRKVHENNNNKSVDVQYKKGYFINSRGMKLVCQEWIPHNPRGIVIVLHGYGDHGQTTLAEDCKIMARNGFASFIYDQQGHGLSEGVPAYIRDFDDLVEDSLLFISDIKFRFPRLKRFVCCTSMGGAVGTLVSLRKPEVFDGGLILLAPLIKLDENMIPNPILVSLLTWVSKSFPTLAIVPGENVLDRSIKDPQKRVEHANHPLTYKGRARIGTGLAILKATSFLQSHLEDISVPLLILHGSLDRVSSPTVSEELYKKAISADKTLKLYPTFWHGITSEKDADIVYNDIINWMIERLNPKKDFVGSASF</sequence>
<dbReference type="HOGENOM" id="CLU_026209_0_2_1"/>
<dbReference type="KEGG" id="ddi:DDB_G0276087"/>
<feature type="region of interest" description="Disordered" evidence="1">
    <location>
        <begin position="78"/>
        <end position="111"/>
    </location>
</feature>
<dbReference type="VEuPathDB" id="AmoebaDB:DDB_G0276087"/>
<dbReference type="ESTHER" id="dicdi-Q75JJ5">
    <property type="family name" value="Monoglyceridelipase_lysophospholip"/>
</dbReference>
<feature type="compositionally biased region" description="Low complexity" evidence="1">
    <location>
        <begin position="78"/>
        <end position="96"/>
    </location>
</feature>
<accession>Q552H5</accession>
<dbReference type="Proteomes" id="UP000002195">
    <property type="component" value="Unassembled WGS sequence"/>
</dbReference>
<dbReference type="PANTHER" id="PTHR11614">
    <property type="entry name" value="PHOSPHOLIPASE-RELATED"/>
    <property type="match status" value="1"/>
</dbReference>
<dbReference type="STRING" id="44689.Q75JJ5"/>
<dbReference type="SUPFAM" id="SSF53474">
    <property type="entry name" value="alpha/beta-Hydrolases"/>
    <property type="match status" value="1"/>
</dbReference>
<dbReference type="FunFam" id="3.40.50.1820:FF:000860">
    <property type="entry name" value="Uncharacterized protein"/>
    <property type="match status" value="1"/>
</dbReference>
<proteinExistence type="predicted"/>
<organism evidence="3 4">
    <name type="scientific">Dictyostelium discoideum</name>
    <name type="common">Social amoeba</name>
    <dbReference type="NCBI Taxonomy" id="44689"/>
    <lineage>
        <taxon>Eukaryota</taxon>
        <taxon>Amoebozoa</taxon>
        <taxon>Evosea</taxon>
        <taxon>Eumycetozoa</taxon>
        <taxon>Dictyostelia</taxon>
        <taxon>Dictyosteliales</taxon>
        <taxon>Dictyosteliaceae</taxon>
        <taxon>Dictyostelium</taxon>
    </lineage>
</organism>
<evidence type="ECO:0000259" key="2">
    <source>
        <dbReference type="Pfam" id="PF12146"/>
    </source>
</evidence>
<dbReference type="Pfam" id="PF12146">
    <property type="entry name" value="Hydrolase_4"/>
    <property type="match status" value="1"/>
</dbReference>
<dbReference type="PhylomeDB" id="Q75JJ5"/>
<dbReference type="InterPro" id="IPR022742">
    <property type="entry name" value="Hydrolase_4"/>
</dbReference>
<reference evidence="3 4" key="1">
    <citation type="journal article" date="2005" name="Nature">
        <title>The genome of the social amoeba Dictyostelium discoideum.</title>
        <authorList>
            <consortium name="The Dictyostelium discoideum Sequencing Consortium"/>
            <person name="Eichinger L."/>
            <person name="Pachebat J.A."/>
            <person name="Glockner G."/>
            <person name="Rajandream M.A."/>
            <person name="Sucgang R."/>
            <person name="Berriman M."/>
            <person name="Song J."/>
            <person name="Olsen R."/>
            <person name="Szafranski K."/>
            <person name="Xu Q."/>
            <person name="Tunggal B."/>
            <person name="Kummerfeld S."/>
            <person name="Madera M."/>
            <person name="Konfortov B.A."/>
            <person name="Rivero F."/>
            <person name="Bankier A.T."/>
            <person name="Lehmann R."/>
            <person name="Hamlin N."/>
            <person name="Davies R."/>
            <person name="Gaudet P."/>
            <person name="Fey P."/>
            <person name="Pilcher K."/>
            <person name="Chen G."/>
            <person name="Saunders D."/>
            <person name="Sodergren E."/>
            <person name="Davis P."/>
            <person name="Kerhornou A."/>
            <person name="Nie X."/>
            <person name="Hall N."/>
            <person name="Anjard C."/>
            <person name="Hemphill L."/>
            <person name="Bason N."/>
            <person name="Farbrother P."/>
            <person name="Desany B."/>
            <person name="Just E."/>
            <person name="Morio T."/>
            <person name="Rost R."/>
            <person name="Churcher C."/>
            <person name="Cooper J."/>
            <person name="Haydock S."/>
            <person name="van Driessche N."/>
            <person name="Cronin A."/>
            <person name="Goodhead I."/>
            <person name="Muzny D."/>
            <person name="Mourier T."/>
            <person name="Pain A."/>
            <person name="Lu M."/>
            <person name="Harper D."/>
            <person name="Lindsay R."/>
            <person name="Hauser H."/>
            <person name="James K."/>
            <person name="Quiles M."/>
            <person name="Madan Babu M."/>
            <person name="Saito T."/>
            <person name="Buchrieser C."/>
            <person name="Wardroper A."/>
            <person name="Felder M."/>
            <person name="Thangavelu M."/>
            <person name="Johnson D."/>
            <person name="Knights A."/>
            <person name="Loulseged H."/>
            <person name="Mungall K."/>
            <person name="Oliver K."/>
            <person name="Price C."/>
            <person name="Quail M.A."/>
            <person name="Urushihara H."/>
            <person name="Hernandez J."/>
            <person name="Rabbinowitsch E."/>
            <person name="Steffen D."/>
            <person name="Sanders M."/>
            <person name="Ma J."/>
            <person name="Kohara Y."/>
            <person name="Sharp S."/>
            <person name="Simmonds M."/>
            <person name="Spiegler S."/>
            <person name="Tivey A."/>
            <person name="Sugano S."/>
            <person name="White B."/>
            <person name="Walker D."/>
            <person name="Woodward J."/>
            <person name="Winckler T."/>
            <person name="Tanaka Y."/>
            <person name="Shaulsky G."/>
            <person name="Schleicher M."/>
            <person name="Weinstock G."/>
            <person name="Rosenthal A."/>
            <person name="Cox E.C."/>
            <person name="Chisholm R.L."/>
            <person name="Gibbs R."/>
            <person name="Loomis W.F."/>
            <person name="Platzer M."/>
            <person name="Kay R.R."/>
            <person name="Williams J."/>
            <person name="Dear P.H."/>
            <person name="Noegel A.A."/>
            <person name="Barrell B."/>
            <person name="Kuspa A."/>
        </authorList>
    </citation>
    <scope>NUCLEOTIDE SEQUENCE [LARGE SCALE GENOMIC DNA]</scope>
    <source>
        <strain evidence="3 4">AX4</strain>
    </source>
</reference>
<keyword evidence="4" id="KW-1185">Reference proteome</keyword>
<dbReference type="AlphaFoldDB" id="Q75JJ5"/>
<gene>
    <name evidence="3" type="ORF">DDB_G0276087</name>
</gene>
<dbReference type="GeneID" id="8620328"/>
<dbReference type="InParanoid" id="Q75JJ5"/>
<dbReference type="InterPro" id="IPR051044">
    <property type="entry name" value="MAG_DAG_Lipase"/>
</dbReference>
<dbReference type="OMA" id="ANPQQCR"/>
<dbReference type="InterPro" id="IPR029058">
    <property type="entry name" value="AB_hydrolase_fold"/>
</dbReference>
<dbReference type="SMR" id="Q75JJ5"/>
<feature type="domain" description="Serine aminopeptidase S33" evidence="2">
    <location>
        <begin position="140"/>
        <end position="381"/>
    </location>
</feature>
<dbReference type="PaxDb" id="44689-DDB0169489"/>
<dbReference type="GO" id="GO:0016298">
    <property type="term" value="F:lipase activity"/>
    <property type="evidence" value="ECO:0000318"/>
    <property type="project" value="GO_Central"/>
</dbReference>
<dbReference type="Gene3D" id="3.40.50.1820">
    <property type="entry name" value="alpha/beta hydrolase"/>
    <property type="match status" value="1"/>
</dbReference>
<dbReference type="FunCoup" id="Q75JJ5">
    <property type="interactions" value="62"/>
</dbReference>
<dbReference type="eggNOG" id="KOG1455">
    <property type="taxonomic scope" value="Eukaryota"/>
</dbReference>
<name>Q75JJ5_DICDI</name>
<evidence type="ECO:0000313" key="3">
    <source>
        <dbReference type="EMBL" id="EAL69343.1"/>
    </source>
</evidence>
<protein>
    <recommendedName>
        <fullName evidence="2">Serine aminopeptidase S33 domain-containing protein</fullName>
    </recommendedName>
</protein>
<dbReference type="RefSeq" id="XP_643285.1">
    <property type="nucleotide sequence ID" value="XM_638193.1"/>
</dbReference>
<evidence type="ECO:0000313" key="4">
    <source>
        <dbReference type="Proteomes" id="UP000002195"/>
    </source>
</evidence>
<comment type="caution">
    <text evidence="3">The sequence shown here is derived from an EMBL/GenBank/DDBJ whole genome shotgun (WGS) entry which is preliminary data.</text>
</comment>
<dbReference type="MEROPS" id="S33.A13"/>
<dbReference type="dictyBase" id="DDB_G0276087"/>
<accession>Q75JJ5</accession>
<dbReference type="EMBL" id="AAFI02000014">
    <property type="protein sequence ID" value="EAL69343.1"/>
    <property type="molecule type" value="Genomic_DNA"/>
</dbReference>
<evidence type="ECO:0000256" key="1">
    <source>
        <dbReference type="SAM" id="MobiDB-lite"/>
    </source>
</evidence>